<evidence type="ECO:0000259" key="11">
    <source>
        <dbReference type="PROSITE" id="PS50102"/>
    </source>
</evidence>
<comment type="similarity">
    <text evidence="10">Belongs to the splicing factor SR family.</text>
</comment>
<keyword evidence="13" id="KW-1185">Reference proteome</keyword>
<keyword evidence="3" id="KW-0677">Repeat</keyword>
<evidence type="ECO:0000256" key="9">
    <source>
        <dbReference type="PROSITE-ProRule" id="PRU00176"/>
    </source>
</evidence>
<dbReference type="GO" id="GO:0000398">
    <property type="term" value="P:mRNA splicing, via spliceosome"/>
    <property type="evidence" value="ECO:0007669"/>
    <property type="project" value="UniProtKB-ARBA"/>
</dbReference>
<dbReference type="InterPro" id="IPR012677">
    <property type="entry name" value="Nucleotide-bd_a/b_plait_sf"/>
</dbReference>
<dbReference type="InterPro" id="IPR035979">
    <property type="entry name" value="RBD_domain_sf"/>
</dbReference>
<dbReference type="GO" id="GO:0005634">
    <property type="term" value="C:nucleus"/>
    <property type="evidence" value="ECO:0007669"/>
    <property type="project" value="UniProtKB-SubCell"/>
</dbReference>
<evidence type="ECO:0000313" key="12">
    <source>
        <dbReference type="EMBL" id="KYM82264.1"/>
    </source>
</evidence>
<evidence type="ECO:0000256" key="5">
    <source>
        <dbReference type="ARBA" id="ARBA00023187"/>
    </source>
</evidence>
<evidence type="ECO:0000256" key="2">
    <source>
        <dbReference type="ARBA" id="ARBA00022664"/>
    </source>
</evidence>
<keyword evidence="6 10" id="KW-0539">Nucleus</keyword>
<feature type="domain" description="RRM" evidence="11">
    <location>
        <begin position="141"/>
        <end position="223"/>
    </location>
</feature>
<evidence type="ECO:0000256" key="8">
    <source>
        <dbReference type="ARBA" id="ARBA00064859"/>
    </source>
</evidence>
<keyword evidence="2 10" id="KW-0507">mRNA processing</keyword>
<evidence type="ECO:0000313" key="13">
    <source>
        <dbReference type="Proteomes" id="UP000078540"/>
    </source>
</evidence>
<feature type="domain" description="RRM" evidence="11">
    <location>
        <begin position="247"/>
        <end position="325"/>
    </location>
</feature>
<dbReference type="Gene3D" id="3.30.70.330">
    <property type="match status" value="3"/>
</dbReference>
<dbReference type="GO" id="GO:0003723">
    <property type="term" value="F:RNA binding"/>
    <property type="evidence" value="ECO:0007669"/>
    <property type="project" value="UniProtKB-UniRule"/>
</dbReference>
<dbReference type="Proteomes" id="UP000078540">
    <property type="component" value="Unassembled WGS sequence"/>
</dbReference>
<keyword evidence="4 9" id="KW-0694">RNA-binding</keyword>
<dbReference type="EMBL" id="KQ976514">
    <property type="protein sequence ID" value="KYM82264.1"/>
    <property type="molecule type" value="Genomic_DNA"/>
</dbReference>
<organism evidence="12 13">
    <name type="scientific">Atta colombica</name>
    <dbReference type="NCBI Taxonomy" id="520822"/>
    <lineage>
        <taxon>Eukaryota</taxon>
        <taxon>Metazoa</taxon>
        <taxon>Ecdysozoa</taxon>
        <taxon>Arthropoda</taxon>
        <taxon>Hexapoda</taxon>
        <taxon>Insecta</taxon>
        <taxon>Pterygota</taxon>
        <taxon>Neoptera</taxon>
        <taxon>Endopterygota</taxon>
        <taxon>Hymenoptera</taxon>
        <taxon>Apocrita</taxon>
        <taxon>Aculeata</taxon>
        <taxon>Formicoidea</taxon>
        <taxon>Formicidae</taxon>
        <taxon>Myrmicinae</taxon>
        <taxon>Atta</taxon>
    </lineage>
</organism>
<comment type="function">
    <text evidence="7">Necessary for the splicing of pre-mRNA. Binds to the polypyrimidine tract of introns early during spliceosome assembly.</text>
</comment>
<dbReference type="InterPro" id="IPR006529">
    <property type="entry name" value="U2AF_lg"/>
</dbReference>
<dbReference type="PANTHER" id="PTHR23139">
    <property type="entry name" value="RNA-BINDING PROTEIN"/>
    <property type="match status" value="1"/>
</dbReference>
<dbReference type="SUPFAM" id="SSF54928">
    <property type="entry name" value="RNA-binding domain, RBD"/>
    <property type="match status" value="2"/>
</dbReference>
<feature type="domain" description="RRM" evidence="11">
    <location>
        <begin position="356"/>
        <end position="446"/>
    </location>
</feature>
<proteinExistence type="inferred from homology"/>
<dbReference type="NCBIfam" id="TIGR01642">
    <property type="entry name" value="U2AF_lg"/>
    <property type="match status" value="1"/>
</dbReference>
<dbReference type="SMART" id="SM00360">
    <property type="entry name" value="RRM"/>
    <property type="match status" value="3"/>
</dbReference>
<protein>
    <recommendedName>
        <fullName evidence="10">Splicing factor U2AF subunit</fullName>
    </recommendedName>
    <alternativeName>
        <fullName evidence="10">U2 snRNP auxiliary factor large subunit</fullName>
    </alternativeName>
</protein>
<accession>A0A195BDH7</accession>
<sequence length="454" mass="50385">MSCELDNRHRGRIPRAIKHFLQESNPSGASCISSGEVVHQKWVKILMEIVIDKIVIKTEIVIEIVIGGTDHAVGIAESALVLAPKIAETEKEVVRRRRVEALEEESHLCIGMYHHLVSNILLHTPQAAVPVVGSTITRQARRLYVGNIPFGVTEEEMMEFFNQQMHLSGLAQAAGNPVLACQINLDKNFAFLEFRSIDETTQAMAFDGINFKGQSLKIRRPHDYQPMPGMTDNPSMNVPGTVPDSPHKIFIGGLPNYLNEEQVKELLMSFGQLRAFNLVKDSATGLSKGYAFCEYVDVSMTDQAIAGLNGMQLGDKKLIVQRASVGAKNPMIGAQAPVQIQVPGLSMVGTSGPATEVLCLLNMVTPEELMEEEEYEDILEDIKEECNKYGVVRSVEIPRPIEGVDVPGCGKVFVEFNSVIDCQKAQQTLTGRKFNNRVVVTSYFDPDKYHRREF</sequence>
<dbReference type="CDD" id="cd12231">
    <property type="entry name" value="RRM2_U2AF65"/>
    <property type="match status" value="1"/>
</dbReference>
<reference evidence="12 13" key="1">
    <citation type="submission" date="2015-09" db="EMBL/GenBank/DDBJ databases">
        <title>Atta colombica WGS genome.</title>
        <authorList>
            <person name="Nygaard S."/>
            <person name="Hu H."/>
            <person name="Boomsma J."/>
            <person name="Zhang G."/>
        </authorList>
    </citation>
    <scope>NUCLEOTIDE SEQUENCE [LARGE SCALE GENOMIC DNA]</scope>
    <source>
        <strain evidence="12">Treedump-2</strain>
        <tissue evidence="12">Whole body</tissue>
    </source>
</reference>
<evidence type="ECO:0000256" key="3">
    <source>
        <dbReference type="ARBA" id="ARBA00022737"/>
    </source>
</evidence>
<evidence type="ECO:0000256" key="10">
    <source>
        <dbReference type="RuleBase" id="RU364135"/>
    </source>
</evidence>
<dbReference type="InterPro" id="IPR000504">
    <property type="entry name" value="RRM_dom"/>
</dbReference>
<dbReference type="FunFam" id="3.30.70.330:FF:000074">
    <property type="entry name" value="U2 snRNP auxiliary factor large subunit"/>
    <property type="match status" value="1"/>
</dbReference>
<dbReference type="FunFam" id="3.30.70.330:FF:000097">
    <property type="entry name" value="U2 snRNP auxiliary factor large subunit"/>
    <property type="match status" value="1"/>
</dbReference>
<dbReference type="PROSITE" id="PS50102">
    <property type="entry name" value="RRM"/>
    <property type="match status" value="3"/>
</dbReference>
<gene>
    <name evidence="12" type="ORF">ALC53_07267</name>
</gene>
<dbReference type="CDD" id="cd12232">
    <property type="entry name" value="RRM3_U2AF65"/>
    <property type="match status" value="1"/>
</dbReference>
<evidence type="ECO:0000256" key="6">
    <source>
        <dbReference type="ARBA" id="ARBA00023242"/>
    </source>
</evidence>
<name>A0A195BDH7_9HYME</name>
<dbReference type="Pfam" id="PF00076">
    <property type="entry name" value="RRM_1"/>
    <property type="match status" value="3"/>
</dbReference>
<dbReference type="AlphaFoldDB" id="A0A195BDH7"/>
<evidence type="ECO:0000256" key="4">
    <source>
        <dbReference type="ARBA" id="ARBA00022884"/>
    </source>
</evidence>
<evidence type="ECO:0000256" key="1">
    <source>
        <dbReference type="ARBA" id="ARBA00004123"/>
    </source>
</evidence>
<dbReference type="CDD" id="cd12230">
    <property type="entry name" value="RRM1_U2AF65"/>
    <property type="match status" value="1"/>
</dbReference>
<keyword evidence="5 10" id="KW-0508">mRNA splicing</keyword>
<comment type="subunit">
    <text evidence="8">Forms a heterodimer with the U2AF small subunit.</text>
</comment>
<comment type="subcellular location">
    <subcellularLocation>
        <location evidence="1 10">Nucleus</location>
    </subcellularLocation>
</comment>
<evidence type="ECO:0000256" key="7">
    <source>
        <dbReference type="ARBA" id="ARBA00053913"/>
    </source>
</evidence>
<dbReference type="STRING" id="520822.A0A195BDH7"/>